<dbReference type="RefSeq" id="WP_075615249.1">
    <property type="nucleotide sequence ID" value="NZ_JACIED010000001.1"/>
</dbReference>
<comment type="similarity">
    <text evidence="1 3">Belongs to the UreD family.</text>
</comment>
<evidence type="ECO:0000313" key="6">
    <source>
        <dbReference type="EMBL" id="OLP49458.1"/>
    </source>
</evidence>
<evidence type="ECO:0000313" key="8">
    <source>
        <dbReference type="Proteomes" id="UP000544107"/>
    </source>
</evidence>
<comment type="function">
    <text evidence="3">Required for maturation of urease via the functional incorporation of the urease nickel metallocenter.</text>
</comment>
<dbReference type="OrthoDB" id="9798842at2"/>
<dbReference type="STRING" id="887144.BJF91_20710"/>
<dbReference type="EMBL" id="MKIN01000022">
    <property type="protein sequence ID" value="OLP49458.1"/>
    <property type="molecule type" value="Genomic_DNA"/>
</dbReference>
<comment type="subunit">
    <text evidence="3">UreD, UreF and UreG form a complex that acts as a GTP-hydrolysis-dependent molecular chaperone, activating the urease apoprotein by helping to assemble the nickel containing metallocenter of UreC. The UreE protein probably delivers the nickel.</text>
</comment>
<dbReference type="EMBL" id="JACIED010000001">
    <property type="protein sequence ID" value="MBB4006529.1"/>
    <property type="molecule type" value="Genomic_DNA"/>
</dbReference>
<evidence type="ECO:0000256" key="3">
    <source>
        <dbReference type="HAMAP-Rule" id="MF_01384"/>
    </source>
</evidence>
<gene>
    <name evidence="3" type="primary">ureD</name>
    <name evidence="6" type="ORF">BJF91_20710</name>
    <name evidence="5" type="ORF">GGQ71_000765</name>
</gene>
<keyword evidence="3" id="KW-0963">Cytoplasm</keyword>
<evidence type="ECO:0000256" key="2">
    <source>
        <dbReference type="ARBA" id="ARBA00023186"/>
    </source>
</evidence>
<dbReference type="Pfam" id="PF01774">
    <property type="entry name" value="UreD"/>
    <property type="match status" value="1"/>
</dbReference>
<dbReference type="GO" id="GO:0016151">
    <property type="term" value="F:nickel cation binding"/>
    <property type="evidence" value="ECO:0007669"/>
    <property type="project" value="UniProtKB-UniRule"/>
</dbReference>
<dbReference type="PANTHER" id="PTHR33643:SF1">
    <property type="entry name" value="UREASE ACCESSORY PROTEIN D"/>
    <property type="match status" value="1"/>
</dbReference>
<dbReference type="GO" id="GO:0005737">
    <property type="term" value="C:cytoplasm"/>
    <property type="evidence" value="ECO:0007669"/>
    <property type="project" value="UniProtKB-SubCell"/>
</dbReference>
<dbReference type="AlphaFoldDB" id="A0A1Q9A4K8"/>
<feature type="region of interest" description="Disordered" evidence="4">
    <location>
        <begin position="1"/>
        <end position="26"/>
    </location>
</feature>
<evidence type="ECO:0000313" key="5">
    <source>
        <dbReference type="EMBL" id="MBB4006529.1"/>
    </source>
</evidence>
<dbReference type="PANTHER" id="PTHR33643">
    <property type="entry name" value="UREASE ACCESSORY PROTEIN D"/>
    <property type="match status" value="1"/>
</dbReference>
<keyword evidence="7" id="KW-1185">Reference proteome</keyword>
<comment type="subcellular location">
    <subcellularLocation>
        <location evidence="3">Cytoplasm</location>
    </subcellularLocation>
</comment>
<organism evidence="6 7">
    <name type="scientific">Allorhizobium taibaishanense</name>
    <dbReference type="NCBI Taxonomy" id="887144"/>
    <lineage>
        <taxon>Bacteria</taxon>
        <taxon>Pseudomonadati</taxon>
        <taxon>Pseudomonadota</taxon>
        <taxon>Alphaproteobacteria</taxon>
        <taxon>Hyphomicrobiales</taxon>
        <taxon>Rhizobiaceae</taxon>
        <taxon>Rhizobium/Agrobacterium group</taxon>
        <taxon>Allorhizobium</taxon>
    </lineage>
</organism>
<evidence type="ECO:0000313" key="7">
    <source>
        <dbReference type="Proteomes" id="UP000185598"/>
    </source>
</evidence>
<comment type="caution">
    <text evidence="6">The sequence shown here is derived from an EMBL/GenBank/DDBJ whole genome shotgun (WGS) entry which is preliminary data.</text>
</comment>
<reference evidence="5 8" key="2">
    <citation type="submission" date="2020-08" db="EMBL/GenBank/DDBJ databases">
        <title>Genomic Encyclopedia of Type Strains, Phase IV (KMG-IV): sequencing the most valuable type-strain genomes for metagenomic binning, comparative biology and taxonomic classification.</title>
        <authorList>
            <person name="Goeker M."/>
        </authorList>
    </citation>
    <scope>NUCLEOTIDE SEQUENCE [LARGE SCALE GENOMIC DNA]</scope>
    <source>
        <strain evidence="5 8">DSM 100021</strain>
    </source>
</reference>
<dbReference type="Proteomes" id="UP000185598">
    <property type="component" value="Unassembled WGS sequence"/>
</dbReference>
<reference evidence="6 7" key="1">
    <citation type="submission" date="2016-09" db="EMBL/GenBank/DDBJ databases">
        <title>Rhizobium oryziradicis sp. nov., isolated from the root of rice.</title>
        <authorList>
            <person name="Zhao J."/>
            <person name="Zhang X."/>
        </authorList>
    </citation>
    <scope>NUCLEOTIDE SEQUENCE [LARGE SCALE GENOMIC DNA]</scope>
    <source>
        <strain evidence="6 7">14971</strain>
    </source>
</reference>
<dbReference type="HAMAP" id="MF_01384">
    <property type="entry name" value="UreD"/>
    <property type="match status" value="1"/>
</dbReference>
<protein>
    <recommendedName>
        <fullName evidence="3">Urease accessory protein UreD</fullName>
    </recommendedName>
</protein>
<name>A0A1Q9A4K8_9HYPH</name>
<keyword evidence="2 3" id="KW-0143">Chaperone</keyword>
<keyword evidence="3" id="KW-0996">Nickel insertion</keyword>
<dbReference type="Proteomes" id="UP000544107">
    <property type="component" value="Unassembled WGS sequence"/>
</dbReference>
<accession>A0A1Q9A4K8</accession>
<sequence>MNVHHGPASLPQESVVATGRPQRANGRGRLETKLLGGRTRLDVLFQDGCAKIRIPESFDGRMEAVLINSSGGLTGGDRMGWSFNAAPGTHLTLTTQACEKIYKASADTALVETSINVGDGACVHWLPQESILFDRASLTRRLEVDLHENAELLGVEAILLGRKAMGEAMREGMVRDRWRIRRAGKLIHAEDLALSGAVADVAAEQAVLGGNVAFATLIYAGPKAEAHKAALERLGHGGGIGKSRGPGDVFVGISVWNDKLIARFIGSDGFTLRKSVVPVISVLRDGASVPKVWTL</sequence>
<proteinExistence type="inferred from homology"/>
<evidence type="ECO:0000256" key="4">
    <source>
        <dbReference type="SAM" id="MobiDB-lite"/>
    </source>
</evidence>
<evidence type="ECO:0000256" key="1">
    <source>
        <dbReference type="ARBA" id="ARBA00007177"/>
    </source>
</evidence>
<dbReference type="InterPro" id="IPR002669">
    <property type="entry name" value="UreD"/>
</dbReference>